<feature type="binding site" evidence="11">
    <location>
        <position position="268"/>
    </location>
    <ligand>
        <name>L-glutamine</name>
        <dbReference type="ChEBI" id="CHEBI:58359"/>
    </ligand>
</feature>
<dbReference type="GO" id="GO:0044205">
    <property type="term" value="P:'de novo' UMP biosynthetic process"/>
    <property type="evidence" value="ECO:0007669"/>
    <property type="project" value="UniProtKB-UniRule"/>
</dbReference>
<evidence type="ECO:0000256" key="10">
    <source>
        <dbReference type="ARBA" id="ARBA00049285"/>
    </source>
</evidence>
<dbReference type="UniPathway" id="UPA00070">
    <property type="reaction ID" value="UER00115"/>
</dbReference>
<dbReference type="Gene3D" id="3.40.50.880">
    <property type="match status" value="1"/>
</dbReference>
<evidence type="ECO:0000313" key="14">
    <source>
        <dbReference type="Proteomes" id="UP000290253"/>
    </source>
</evidence>
<evidence type="ECO:0000256" key="2">
    <source>
        <dbReference type="ARBA" id="ARBA00005077"/>
    </source>
</evidence>
<dbReference type="GO" id="GO:0006526">
    <property type="term" value="P:L-arginine biosynthetic process"/>
    <property type="evidence" value="ECO:0007669"/>
    <property type="project" value="UniProtKB-UniRule"/>
</dbReference>
<dbReference type="EMBL" id="SDMK01000002">
    <property type="protein sequence ID" value="RXS95064.1"/>
    <property type="molecule type" value="Genomic_DNA"/>
</dbReference>
<feature type="active site" evidence="11">
    <location>
        <position position="349"/>
    </location>
</feature>
<evidence type="ECO:0000256" key="5">
    <source>
        <dbReference type="ARBA" id="ARBA00022741"/>
    </source>
</evidence>
<dbReference type="InterPro" id="IPR002474">
    <property type="entry name" value="CarbamoylP_synth_ssu_N"/>
</dbReference>
<proteinExistence type="inferred from homology"/>
<comment type="subunit">
    <text evidence="11">Composed of two chains; the small (or glutamine) chain promotes the hydrolysis of glutamine to ammonia, which is used by the large (or ammonia) chain to synthesize carbamoyl phosphate. Tetramer of heterodimers (alpha,beta)4.</text>
</comment>
<keyword evidence="6 11" id="KW-0067">ATP-binding</keyword>
<feature type="binding site" evidence="11">
    <location>
        <position position="239"/>
    </location>
    <ligand>
        <name>L-glutamine</name>
        <dbReference type="ChEBI" id="CHEBI:58359"/>
    </ligand>
</feature>
<dbReference type="SMART" id="SM01097">
    <property type="entry name" value="CPSase_sm_chain"/>
    <property type="match status" value="1"/>
</dbReference>
<keyword evidence="5 11" id="KW-0547">Nucleotide-binding</keyword>
<dbReference type="GO" id="GO:0004088">
    <property type="term" value="F:carbamoyl-phosphate synthase (glutamine-hydrolyzing) activity"/>
    <property type="evidence" value="ECO:0007669"/>
    <property type="project" value="UniProtKB-UniRule"/>
</dbReference>
<keyword evidence="4 11" id="KW-0436">Ligase</keyword>
<dbReference type="OrthoDB" id="9804328at2"/>
<comment type="pathway">
    <text evidence="2 11">Amino-acid biosynthesis; L-arginine biosynthesis; carbamoyl phosphate from bicarbonate: step 1/1.</text>
</comment>
<evidence type="ECO:0000256" key="11">
    <source>
        <dbReference type="HAMAP-Rule" id="MF_01209"/>
    </source>
</evidence>
<dbReference type="AlphaFoldDB" id="A0A4Q1SCX3"/>
<gene>
    <name evidence="11 13" type="primary">carA</name>
    <name evidence="13" type="ORF">ESZ00_10605</name>
</gene>
<feature type="binding site" evidence="11">
    <location>
        <position position="309"/>
    </location>
    <ligand>
        <name>L-glutamine</name>
        <dbReference type="ChEBI" id="CHEBI:58359"/>
    </ligand>
</feature>
<keyword evidence="8 11" id="KW-0665">Pyrimidine biosynthesis</keyword>
<dbReference type="Pfam" id="PF00988">
    <property type="entry name" value="CPSase_sm_chain"/>
    <property type="match status" value="1"/>
</dbReference>
<dbReference type="RefSeq" id="WP_129208233.1">
    <property type="nucleotide sequence ID" value="NZ_BMGU01000003.1"/>
</dbReference>
<dbReference type="UniPathway" id="UPA00068">
    <property type="reaction ID" value="UER00171"/>
</dbReference>
<dbReference type="NCBIfam" id="NF009475">
    <property type="entry name" value="PRK12838.1"/>
    <property type="match status" value="1"/>
</dbReference>
<dbReference type="InterPro" id="IPR035686">
    <property type="entry name" value="CPSase_GATase1"/>
</dbReference>
<name>A0A4Q1SCX3_9BACT</name>
<dbReference type="PRINTS" id="PR00099">
    <property type="entry name" value="CPSGATASE"/>
</dbReference>
<dbReference type="EC" id="6.3.5.5" evidence="11"/>
<dbReference type="GO" id="GO:0004359">
    <property type="term" value="F:glutaminase activity"/>
    <property type="evidence" value="ECO:0007669"/>
    <property type="project" value="RHEA"/>
</dbReference>
<comment type="similarity">
    <text evidence="3 11">Belongs to the CarA family.</text>
</comment>
<feature type="binding site" evidence="11">
    <location>
        <position position="45"/>
    </location>
    <ligand>
        <name>L-glutamine</name>
        <dbReference type="ChEBI" id="CHEBI:58359"/>
    </ligand>
</feature>
<dbReference type="NCBIfam" id="TIGR01368">
    <property type="entry name" value="CPSaseIIsmall"/>
    <property type="match status" value="1"/>
</dbReference>
<dbReference type="PRINTS" id="PR00097">
    <property type="entry name" value="ANTSNTHASEII"/>
</dbReference>
<keyword evidence="7 11" id="KW-0315">Glutamine amidotransferase</keyword>
<dbReference type="Proteomes" id="UP000290253">
    <property type="component" value="Unassembled WGS sequence"/>
</dbReference>
<feature type="active site" description="Nucleophile" evidence="11">
    <location>
        <position position="264"/>
    </location>
</feature>
<feature type="active site" evidence="11">
    <location>
        <position position="351"/>
    </location>
</feature>
<dbReference type="Gene3D" id="3.50.30.20">
    <property type="entry name" value="Carbamoyl-phosphate synthase small subunit, N-terminal domain"/>
    <property type="match status" value="1"/>
</dbReference>
<dbReference type="HAMAP" id="MF_01209">
    <property type="entry name" value="CPSase_S_chain"/>
    <property type="match status" value="1"/>
</dbReference>
<dbReference type="SUPFAM" id="SSF52021">
    <property type="entry name" value="Carbamoyl phosphate synthetase, small subunit N-terminal domain"/>
    <property type="match status" value="1"/>
</dbReference>
<evidence type="ECO:0000256" key="1">
    <source>
        <dbReference type="ARBA" id="ARBA00004812"/>
    </source>
</evidence>
<feature type="domain" description="Carbamoyl-phosphate synthase small subunit N-terminal" evidence="12">
    <location>
        <begin position="1"/>
        <end position="131"/>
    </location>
</feature>
<dbReference type="GO" id="GO:0006207">
    <property type="term" value="P:'de novo' pyrimidine nucleobase biosynthetic process"/>
    <property type="evidence" value="ECO:0007669"/>
    <property type="project" value="InterPro"/>
</dbReference>
<keyword evidence="14" id="KW-1185">Reference proteome</keyword>
<dbReference type="Pfam" id="PF00117">
    <property type="entry name" value="GATase"/>
    <property type="match status" value="1"/>
</dbReference>
<organism evidence="13 14">
    <name type="scientific">Silvibacterium dinghuense</name>
    <dbReference type="NCBI Taxonomy" id="1560006"/>
    <lineage>
        <taxon>Bacteria</taxon>
        <taxon>Pseudomonadati</taxon>
        <taxon>Acidobacteriota</taxon>
        <taxon>Terriglobia</taxon>
        <taxon>Terriglobales</taxon>
        <taxon>Acidobacteriaceae</taxon>
        <taxon>Silvibacterium</taxon>
    </lineage>
</organism>
<evidence type="ECO:0000256" key="4">
    <source>
        <dbReference type="ARBA" id="ARBA00022598"/>
    </source>
</evidence>
<dbReference type="PROSITE" id="PS51273">
    <property type="entry name" value="GATASE_TYPE_1"/>
    <property type="match status" value="1"/>
</dbReference>
<evidence type="ECO:0000256" key="9">
    <source>
        <dbReference type="ARBA" id="ARBA00048816"/>
    </source>
</evidence>
<dbReference type="SUPFAM" id="SSF52317">
    <property type="entry name" value="Class I glutamine amidotransferase-like"/>
    <property type="match status" value="1"/>
</dbReference>
<comment type="function">
    <text evidence="11">Small subunit of the glutamine-dependent carbamoyl phosphate synthetase (CPSase). CPSase catalyzes the formation of carbamoyl phosphate from the ammonia moiety of glutamine, carbonate, and phosphate donated by ATP, constituting the first step of 2 biosynthetic pathways, one leading to arginine and/or urea and the other to pyrimidine nucleotides. The small subunit (glutamine amidotransferase) binds and cleaves glutamine to supply the large subunit with the substrate ammonia.</text>
</comment>
<dbReference type="InterPro" id="IPR036480">
    <property type="entry name" value="CarbP_synth_ssu_N_sf"/>
</dbReference>
<keyword evidence="11" id="KW-0055">Arginine biosynthesis</keyword>
<comment type="caution">
    <text evidence="13">The sequence shown here is derived from an EMBL/GenBank/DDBJ whole genome shotgun (WGS) entry which is preliminary data.</text>
</comment>
<sequence length="375" mass="41776">MQAILALEDGRIFRGEGYGAKGECYGEVVFNTSLTGYQEIFTDPSYAGQIVILTNPQVGNYGTNNADNEANKPFIEGLVTREFSPVSSNWRSEQVADEYLERFQIPVISEIDTRALVRHLRKHGVMRGVISTIESNPDVLVAKARSLRKMDGTDLAKVVSTKSIYEWNEAHDLLPSEVKQVVEPRTKLHVVAYDYGIKRNILRMLMQEDCRVTVVPAETSAEDVLALNPDGIFLSNGPGDPDPLDYAQDGIRKLAGKKPIFGICLGHQLIGLALGGKTFKLKFGHHGGNHPVKQLNTGKVEITSQNHNYAVDPDSLNTNDVELTHINLNDHTLEGLRHKSMPIFSVQYHPEAAPGPHDSNYLFKDFRKLMEEWKG</sequence>
<comment type="catalytic activity">
    <reaction evidence="10 11">
        <text>L-glutamine + H2O = L-glutamate + NH4(+)</text>
        <dbReference type="Rhea" id="RHEA:15889"/>
        <dbReference type="ChEBI" id="CHEBI:15377"/>
        <dbReference type="ChEBI" id="CHEBI:28938"/>
        <dbReference type="ChEBI" id="CHEBI:29985"/>
        <dbReference type="ChEBI" id="CHEBI:58359"/>
    </reaction>
</comment>
<dbReference type="FunFam" id="3.50.30.20:FF:000001">
    <property type="entry name" value="Carbamoyl-phosphate synthase small chain"/>
    <property type="match status" value="1"/>
</dbReference>
<accession>A0A4Q1SCX3</accession>
<keyword evidence="11" id="KW-0028">Amino-acid biosynthesis</keyword>
<dbReference type="PANTHER" id="PTHR43418:SF7">
    <property type="entry name" value="CARBAMOYL-PHOSPHATE SYNTHASE SMALL CHAIN"/>
    <property type="match status" value="1"/>
</dbReference>
<dbReference type="PRINTS" id="PR00096">
    <property type="entry name" value="GATASE"/>
</dbReference>
<feature type="region of interest" description="CPSase" evidence="11">
    <location>
        <begin position="1"/>
        <end position="188"/>
    </location>
</feature>
<comment type="pathway">
    <text evidence="1 11">Pyrimidine metabolism; UMP biosynthesis via de novo pathway; (S)-dihydroorotate from bicarbonate: step 1/3.</text>
</comment>
<dbReference type="InterPro" id="IPR050472">
    <property type="entry name" value="Anth_synth/Amidotransfase"/>
</dbReference>
<evidence type="ECO:0000256" key="7">
    <source>
        <dbReference type="ARBA" id="ARBA00022962"/>
    </source>
</evidence>
<dbReference type="PANTHER" id="PTHR43418">
    <property type="entry name" value="MULTIFUNCTIONAL TRYPTOPHAN BIOSYNTHESIS PROTEIN-RELATED"/>
    <property type="match status" value="1"/>
</dbReference>
<protein>
    <recommendedName>
        <fullName evidence="11">Carbamoyl phosphate synthase small chain</fullName>
        <ecNumber evidence="11">6.3.5.5</ecNumber>
    </recommendedName>
    <alternativeName>
        <fullName evidence="11">Carbamoyl phosphate synthetase glutamine chain</fullName>
    </alternativeName>
</protein>
<feature type="binding site" evidence="11">
    <location>
        <position position="265"/>
    </location>
    <ligand>
        <name>L-glutamine</name>
        <dbReference type="ChEBI" id="CHEBI:58359"/>
    </ligand>
</feature>
<dbReference type="InterPro" id="IPR029062">
    <property type="entry name" value="Class_I_gatase-like"/>
</dbReference>
<comment type="catalytic activity">
    <reaction evidence="9 11">
        <text>hydrogencarbonate + L-glutamine + 2 ATP + H2O = carbamoyl phosphate + L-glutamate + 2 ADP + phosphate + 2 H(+)</text>
        <dbReference type="Rhea" id="RHEA:18633"/>
        <dbReference type="ChEBI" id="CHEBI:15377"/>
        <dbReference type="ChEBI" id="CHEBI:15378"/>
        <dbReference type="ChEBI" id="CHEBI:17544"/>
        <dbReference type="ChEBI" id="CHEBI:29985"/>
        <dbReference type="ChEBI" id="CHEBI:30616"/>
        <dbReference type="ChEBI" id="CHEBI:43474"/>
        <dbReference type="ChEBI" id="CHEBI:58228"/>
        <dbReference type="ChEBI" id="CHEBI:58359"/>
        <dbReference type="ChEBI" id="CHEBI:456216"/>
        <dbReference type="EC" id="6.3.5.5"/>
    </reaction>
</comment>
<dbReference type="CDD" id="cd01744">
    <property type="entry name" value="GATase1_CPSase"/>
    <property type="match status" value="1"/>
</dbReference>
<reference evidence="13 14" key="1">
    <citation type="journal article" date="2016" name="Int. J. Syst. Evol. Microbiol.">
        <title>Acidipila dinghuensis sp. nov., an acidobacterium isolated from forest soil.</title>
        <authorList>
            <person name="Jiang Y.W."/>
            <person name="Wang J."/>
            <person name="Chen M.H."/>
            <person name="Lv Y.Y."/>
            <person name="Qiu L.H."/>
        </authorList>
    </citation>
    <scope>NUCLEOTIDE SEQUENCE [LARGE SCALE GENOMIC DNA]</scope>
    <source>
        <strain evidence="13 14">DHOF10</strain>
    </source>
</reference>
<evidence type="ECO:0000256" key="8">
    <source>
        <dbReference type="ARBA" id="ARBA00022975"/>
    </source>
</evidence>
<dbReference type="FunFam" id="3.40.50.880:FF:000029">
    <property type="entry name" value="Carbamoyl-phosphate synthase small chain"/>
    <property type="match status" value="1"/>
</dbReference>
<comment type="caution">
    <text evidence="11">Lacks conserved residue(s) required for the propagation of feature annotation.</text>
</comment>
<feature type="binding site" evidence="11">
    <location>
        <position position="306"/>
    </location>
    <ligand>
        <name>L-glutamine</name>
        <dbReference type="ChEBI" id="CHEBI:58359"/>
    </ligand>
</feature>
<evidence type="ECO:0000259" key="12">
    <source>
        <dbReference type="SMART" id="SM01097"/>
    </source>
</evidence>
<evidence type="ECO:0000313" key="13">
    <source>
        <dbReference type="EMBL" id="RXS95064.1"/>
    </source>
</evidence>
<dbReference type="InterPro" id="IPR006274">
    <property type="entry name" value="CarbamoylP_synth_ssu"/>
</dbReference>
<dbReference type="GO" id="GO:0006541">
    <property type="term" value="P:glutamine metabolic process"/>
    <property type="evidence" value="ECO:0007669"/>
    <property type="project" value="InterPro"/>
</dbReference>
<dbReference type="InterPro" id="IPR017926">
    <property type="entry name" value="GATASE"/>
</dbReference>
<feature type="binding site" evidence="11">
    <location>
        <position position="237"/>
    </location>
    <ligand>
        <name>L-glutamine</name>
        <dbReference type="ChEBI" id="CHEBI:58359"/>
    </ligand>
</feature>
<evidence type="ECO:0000256" key="3">
    <source>
        <dbReference type="ARBA" id="ARBA00007800"/>
    </source>
</evidence>
<dbReference type="GO" id="GO:0005524">
    <property type="term" value="F:ATP binding"/>
    <property type="evidence" value="ECO:0007669"/>
    <property type="project" value="UniProtKB-UniRule"/>
</dbReference>
<evidence type="ECO:0000256" key="6">
    <source>
        <dbReference type="ARBA" id="ARBA00022840"/>
    </source>
</evidence>